<feature type="transmembrane region" description="Helical" evidence="14">
    <location>
        <begin position="96"/>
        <end position="113"/>
    </location>
</feature>
<dbReference type="PANTHER" id="PTHR14207:SF0">
    <property type="entry name" value="3-BETA-HYDROXYSTEROID-DELTA(8),DELTA(7)-ISOMERASE"/>
    <property type="match status" value="1"/>
</dbReference>
<proteinExistence type="inferred from homology"/>
<dbReference type="Proteomes" id="UP001239445">
    <property type="component" value="Unassembled WGS sequence"/>
</dbReference>
<feature type="transmembrane region" description="Helical" evidence="14">
    <location>
        <begin position="133"/>
        <end position="155"/>
    </location>
</feature>
<evidence type="ECO:0000256" key="10">
    <source>
        <dbReference type="ARBA" id="ARBA00023166"/>
    </source>
</evidence>
<evidence type="ECO:0000313" key="17">
    <source>
        <dbReference type="Proteomes" id="UP001239445"/>
    </source>
</evidence>
<evidence type="ECO:0000256" key="8">
    <source>
        <dbReference type="ARBA" id="ARBA00023098"/>
    </source>
</evidence>
<evidence type="ECO:0000256" key="7">
    <source>
        <dbReference type="ARBA" id="ARBA00023011"/>
    </source>
</evidence>
<dbReference type="GO" id="GO:0000247">
    <property type="term" value="F:C-8 sterol isomerase activity"/>
    <property type="evidence" value="ECO:0007669"/>
    <property type="project" value="TreeGrafter"/>
</dbReference>
<comment type="caution">
    <text evidence="16">The sequence shown here is derived from an EMBL/GenBank/DDBJ whole genome shotgun (WGS) entry which is preliminary data.</text>
</comment>
<keyword evidence="12" id="KW-0413">Isomerase</keyword>
<dbReference type="EMBL" id="MU839841">
    <property type="protein sequence ID" value="KAK1751714.1"/>
    <property type="molecule type" value="Genomic_DNA"/>
</dbReference>
<dbReference type="GO" id="GO:0004769">
    <property type="term" value="F:steroid Delta-isomerase activity"/>
    <property type="evidence" value="ECO:0007669"/>
    <property type="project" value="TreeGrafter"/>
</dbReference>
<comment type="similarity">
    <text evidence="2">Belongs to the EBP family.</text>
</comment>
<evidence type="ECO:0000256" key="14">
    <source>
        <dbReference type="SAM" id="Phobius"/>
    </source>
</evidence>
<keyword evidence="10" id="KW-1207">Sterol metabolism</keyword>
<dbReference type="Pfam" id="PF05241">
    <property type="entry name" value="EBP"/>
    <property type="match status" value="1"/>
</dbReference>
<name>A0AAJ0B6M2_9PEZI</name>
<keyword evidence="11" id="KW-0753">Steroid metabolism</keyword>
<reference evidence="16" key="1">
    <citation type="submission" date="2023-06" db="EMBL/GenBank/DDBJ databases">
        <title>Genome-scale phylogeny and comparative genomics of the fungal order Sordariales.</title>
        <authorList>
            <consortium name="Lawrence Berkeley National Laboratory"/>
            <person name="Hensen N."/>
            <person name="Bonometti L."/>
            <person name="Westerberg I."/>
            <person name="Brannstrom I.O."/>
            <person name="Guillou S."/>
            <person name="Cros-Aarteil S."/>
            <person name="Calhoun S."/>
            <person name="Haridas S."/>
            <person name="Kuo A."/>
            <person name="Mondo S."/>
            <person name="Pangilinan J."/>
            <person name="Riley R."/>
            <person name="Labutti K."/>
            <person name="Andreopoulos B."/>
            <person name="Lipzen A."/>
            <person name="Chen C."/>
            <person name="Yanf M."/>
            <person name="Daum C."/>
            <person name="Ng V."/>
            <person name="Clum A."/>
            <person name="Steindorff A."/>
            <person name="Ohm R."/>
            <person name="Martin F."/>
            <person name="Silar P."/>
            <person name="Natvig D."/>
            <person name="Lalanne C."/>
            <person name="Gautier V."/>
            <person name="Ament-Velasquez S.L."/>
            <person name="Kruys A."/>
            <person name="Hutchinson M.I."/>
            <person name="Powell A.J."/>
            <person name="Barry K."/>
            <person name="Miller A.N."/>
            <person name="Grigoriev I.V."/>
            <person name="Debuchy R."/>
            <person name="Gladieux P."/>
            <person name="Thoren M.H."/>
            <person name="Johannesson H."/>
        </authorList>
    </citation>
    <scope>NUCLEOTIDE SEQUENCE</scope>
    <source>
        <strain evidence="16">PSN4</strain>
    </source>
</reference>
<dbReference type="GO" id="GO:0047750">
    <property type="term" value="F:cholestenol delta-isomerase activity"/>
    <property type="evidence" value="ECO:0007669"/>
    <property type="project" value="InterPro"/>
</dbReference>
<keyword evidence="3" id="KW-0444">Lipid biosynthesis</keyword>
<gene>
    <name evidence="16" type="ORF">QBC47DRAFT_74476</name>
</gene>
<dbReference type="InterPro" id="IPR033118">
    <property type="entry name" value="EXPERA"/>
</dbReference>
<evidence type="ECO:0000256" key="4">
    <source>
        <dbReference type="ARBA" id="ARBA00022692"/>
    </source>
</evidence>
<evidence type="ECO:0000259" key="15">
    <source>
        <dbReference type="PROSITE" id="PS51751"/>
    </source>
</evidence>
<evidence type="ECO:0000256" key="5">
    <source>
        <dbReference type="ARBA" id="ARBA00022955"/>
    </source>
</evidence>
<dbReference type="GO" id="GO:0016020">
    <property type="term" value="C:membrane"/>
    <property type="evidence" value="ECO:0007669"/>
    <property type="project" value="UniProtKB-SubCell"/>
</dbReference>
<keyword evidence="6 13" id="KW-1133">Transmembrane helix</keyword>
<sequence>MSTADQLCLCWFVLCGLLHCFFEGFWISNHQSLATSQSFFAHLWKEYALSDARYMISDPFVLTVETLTVYIWGPLSFLTAFIIASGSKKTRKIREILQIIVSVGHLYGVALYFGTCYFAEQHTGVSYSRPEWLYYWVYYVGLNILWAIVPTVLLFSSVRSICLPDAPAPDAVEKQKKIE</sequence>
<evidence type="ECO:0000256" key="9">
    <source>
        <dbReference type="ARBA" id="ARBA00023136"/>
    </source>
</evidence>
<comment type="subcellular location">
    <subcellularLocation>
        <location evidence="1">Membrane</location>
        <topology evidence="1">Multi-pass membrane protein</topology>
    </subcellularLocation>
</comment>
<dbReference type="GO" id="GO:0016126">
    <property type="term" value="P:sterol biosynthetic process"/>
    <property type="evidence" value="ECO:0007669"/>
    <property type="project" value="UniProtKB-KW"/>
</dbReference>
<evidence type="ECO:0000256" key="6">
    <source>
        <dbReference type="ARBA" id="ARBA00022989"/>
    </source>
</evidence>
<keyword evidence="9 13" id="KW-0472">Membrane</keyword>
<keyword evidence="5" id="KW-0752">Steroid biosynthesis</keyword>
<evidence type="ECO:0000256" key="13">
    <source>
        <dbReference type="PROSITE-ProRule" id="PRU01087"/>
    </source>
</evidence>
<dbReference type="PANTHER" id="PTHR14207">
    <property type="entry name" value="STEROL ISOMERASE"/>
    <property type="match status" value="1"/>
</dbReference>
<keyword evidence="17" id="KW-1185">Reference proteome</keyword>
<evidence type="ECO:0000256" key="1">
    <source>
        <dbReference type="ARBA" id="ARBA00004141"/>
    </source>
</evidence>
<evidence type="ECO:0000256" key="12">
    <source>
        <dbReference type="ARBA" id="ARBA00023235"/>
    </source>
</evidence>
<dbReference type="InterPro" id="IPR007905">
    <property type="entry name" value="EBP"/>
</dbReference>
<keyword evidence="8" id="KW-0443">Lipid metabolism</keyword>
<keyword evidence="4 13" id="KW-0812">Transmembrane</keyword>
<organism evidence="16 17">
    <name type="scientific">Echria macrotheca</name>
    <dbReference type="NCBI Taxonomy" id="438768"/>
    <lineage>
        <taxon>Eukaryota</taxon>
        <taxon>Fungi</taxon>
        <taxon>Dikarya</taxon>
        <taxon>Ascomycota</taxon>
        <taxon>Pezizomycotina</taxon>
        <taxon>Sordariomycetes</taxon>
        <taxon>Sordariomycetidae</taxon>
        <taxon>Sordariales</taxon>
        <taxon>Schizotheciaceae</taxon>
        <taxon>Echria</taxon>
    </lineage>
</organism>
<protein>
    <submittedName>
        <fullName evidence="16">Emopamil-binding protein</fullName>
    </submittedName>
</protein>
<dbReference type="AlphaFoldDB" id="A0AAJ0B6M2"/>
<dbReference type="PROSITE" id="PS51751">
    <property type="entry name" value="EXPERA"/>
    <property type="match status" value="1"/>
</dbReference>
<accession>A0AAJ0B6M2</accession>
<dbReference type="GO" id="GO:0005783">
    <property type="term" value="C:endoplasmic reticulum"/>
    <property type="evidence" value="ECO:0007669"/>
    <property type="project" value="TreeGrafter"/>
</dbReference>
<evidence type="ECO:0000256" key="11">
    <source>
        <dbReference type="ARBA" id="ARBA00023221"/>
    </source>
</evidence>
<evidence type="ECO:0000313" key="16">
    <source>
        <dbReference type="EMBL" id="KAK1751714.1"/>
    </source>
</evidence>
<feature type="transmembrane region" description="Helical" evidence="14">
    <location>
        <begin position="60"/>
        <end position="84"/>
    </location>
</feature>
<evidence type="ECO:0000256" key="3">
    <source>
        <dbReference type="ARBA" id="ARBA00022516"/>
    </source>
</evidence>
<feature type="domain" description="EXPERA" evidence="15">
    <location>
        <begin position="4"/>
        <end position="154"/>
    </location>
</feature>
<evidence type="ECO:0000256" key="2">
    <source>
        <dbReference type="ARBA" id="ARBA00008337"/>
    </source>
</evidence>
<keyword evidence="7" id="KW-0756">Sterol biosynthesis</keyword>